<reference evidence="1" key="1">
    <citation type="submission" date="2023-12" db="EMBL/GenBank/DDBJ databases">
        <title>Genome assembly of Anisodus tanguticus.</title>
        <authorList>
            <person name="Wang Y.-J."/>
        </authorList>
    </citation>
    <scope>NUCLEOTIDE SEQUENCE</scope>
    <source>
        <strain evidence="1">KB-2021</strain>
        <tissue evidence="1">Leaf</tissue>
    </source>
</reference>
<comment type="caution">
    <text evidence="1">The sequence shown here is derived from an EMBL/GenBank/DDBJ whole genome shotgun (WGS) entry which is preliminary data.</text>
</comment>
<protein>
    <submittedName>
        <fullName evidence="1">Uncharacterized protein</fullName>
    </submittedName>
</protein>
<dbReference type="AlphaFoldDB" id="A0AAE1SQ77"/>
<proteinExistence type="predicted"/>
<dbReference type="Proteomes" id="UP001291623">
    <property type="component" value="Unassembled WGS sequence"/>
</dbReference>
<name>A0AAE1SQ77_9SOLA</name>
<keyword evidence="2" id="KW-1185">Reference proteome</keyword>
<evidence type="ECO:0000313" key="2">
    <source>
        <dbReference type="Proteomes" id="UP001291623"/>
    </source>
</evidence>
<dbReference type="EMBL" id="JAVYJV010000004">
    <property type="protein sequence ID" value="KAK4372726.1"/>
    <property type="molecule type" value="Genomic_DNA"/>
</dbReference>
<sequence length="90" mass="10485">MAIGNFKWDLQLCENGKIEIQSQKHLTLRKRQELTLESHHRREHNFKVVIVLRSSVIHLTAKSYMGTRQGNLHSNRNDALWEVGNHEGAE</sequence>
<organism evidence="1 2">
    <name type="scientific">Anisodus tanguticus</name>
    <dbReference type="NCBI Taxonomy" id="243964"/>
    <lineage>
        <taxon>Eukaryota</taxon>
        <taxon>Viridiplantae</taxon>
        <taxon>Streptophyta</taxon>
        <taxon>Embryophyta</taxon>
        <taxon>Tracheophyta</taxon>
        <taxon>Spermatophyta</taxon>
        <taxon>Magnoliopsida</taxon>
        <taxon>eudicotyledons</taxon>
        <taxon>Gunneridae</taxon>
        <taxon>Pentapetalae</taxon>
        <taxon>asterids</taxon>
        <taxon>lamiids</taxon>
        <taxon>Solanales</taxon>
        <taxon>Solanaceae</taxon>
        <taxon>Solanoideae</taxon>
        <taxon>Hyoscyameae</taxon>
        <taxon>Anisodus</taxon>
    </lineage>
</organism>
<accession>A0AAE1SQ77</accession>
<gene>
    <name evidence="1" type="ORF">RND71_008110</name>
</gene>
<evidence type="ECO:0000313" key="1">
    <source>
        <dbReference type="EMBL" id="KAK4372726.1"/>
    </source>
</evidence>